<dbReference type="OrthoDB" id="27934at2759"/>
<dbReference type="Proteomes" id="UP000266841">
    <property type="component" value="Unassembled WGS sequence"/>
</dbReference>
<keyword evidence="3" id="KW-1185">Reference proteome</keyword>
<dbReference type="InterPro" id="IPR011990">
    <property type="entry name" value="TPR-like_helical_dom_sf"/>
</dbReference>
<dbReference type="Pfam" id="PF08238">
    <property type="entry name" value="Sel1"/>
    <property type="match status" value="2"/>
</dbReference>
<dbReference type="SUPFAM" id="SSF57850">
    <property type="entry name" value="RING/U-box"/>
    <property type="match status" value="1"/>
</dbReference>
<protein>
    <recommendedName>
        <fullName evidence="4">RING-type domain-containing protein</fullName>
    </recommendedName>
</protein>
<dbReference type="SUPFAM" id="SSF81901">
    <property type="entry name" value="HCP-like"/>
    <property type="match status" value="1"/>
</dbReference>
<evidence type="ECO:0000256" key="1">
    <source>
        <dbReference type="ARBA" id="ARBA00038101"/>
    </source>
</evidence>
<dbReference type="InterPro" id="IPR050767">
    <property type="entry name" value="Sel1_AlgK"/>
</dbReference>
<dbReference type="eggNOG" id="ENOG502S2H7">
    <property type="taxonomic scope" value="Eukaryota"/>
</dbReference>
<accession>K0QZM8</accession>
<gene>
    <name evidence="2" type="ORF">THAOC_37771</name>
</gene>
<dbReference type="PANTHER" id="PTHR11102">
    <property type="entry name" value="SEL-1-LIKE PROTEIN"/>
    <property type="match status" value="1"/>
</dbReference>
<dbReference type="PANTHER" id="PTHR11102:SF160">
    <property type="entry name" value="ERAD-ASSOCIATED E3 UBIQUITIN-PROTEIN LIGASE COMPONENT HRD3"/>
    <property type="match status" value="1"/>
</dbReference>
<comment type="similarity">
    <text evidence="1">Belongs to the sel-1 family.</text>
</comment>
<dbReference type="Gene3D" id="1.25.40.10">
    <property type="entry name" value="Tetratricopeptide repeat domain"/>
    <property type="match status" value="1"/>
</dbReference>
<proteinExistence type="inferred from homology"/>
<reference evidence="2 3" key="1">
    <citation type="journal article" date="2012" name="Genome Biol.">
        <title>Genome and low-iron response of an oceanic diatom adapted to chronic iron limitation.</title>
        <authorList>
            <person name="Lommer M."/>
            <person name="Specht M."/>
            <person name="Roy A.S."/>
            <person name="Kraemer L."/>
            <person name="Andreson R."/>
            <person name="Gutowska M.A."/>
            <person name="Wolf J."/>
            <person name="Bergner S.V."/>
            <person name="Schilhabel M.B."/>
            <person name="Klostermeier U.C."/>
            <person name="Beiko R.G."/>
            <person name="Rosenstiel P."/>
            <person name="Hippler M."/>
            <person name="Laroche J."/>
        </authorList>
    </citation>
    <scope>NUCLEOTIDE SEQUENCE [LARGE SCALE GENOMIC DNA]</scope>
    <source>
        <strain evidence="2 3">CCMP1005</strain>
    </source>
</reference>
<dbReference type="InterPro" id="IPR006597">
    <property type="entry name" value="Sel1-like"/>
</dbReference>
<evidence type="ECO:0000313" key="3">
    <source>
        <dbReference type="Proteomes" id="UP000266841"/>
    </source>
</evidence>
<dbReference type="SMART" id="SM00671">
    <property type="entry name" value="SEL1"/>
    <property type="match status" value="2"/>
</dbReference>
<organism evidence="2 3">
    <name type="scientific">Thalassiosira oceanica</name>
    <name type="common">Marine diatom</name>
    <dbReference type="NCBI Taxonomy" id="159749"/>
    <lineage>
        <taxon>Eukaryota</taxon>
        <taxon>Sar</taxon>
        <taxon>Stramenopiles</taxon>
        <taxon>Ochrophyta</taxon>
        <taxon>Bacillariophyta</taxon>
        <taxon>Coscinodiscophyceae</taxon>
        <taxon>Thalassiosirophycidae</taxon>
        <taxon>Thalassiosirales</taxon>
        <taxon>Thalassiosiraceae</taxon>
        <taxon>Thalassiosira</taxon>
    </lineage>
</organism>
<name>K0QZM8_THAOC</name>
<evidence type="ECO:0000313" key="2">
    <source>
        <dbReference type="EMBL" id="EJK43754.1"/>
    </source>
</evidence>
<dbReference type="AlphaFoldDB" id="K0QZM8"/>
<evidence type="ECO:0008006" key="4">
    <source>
        <dbReference type="Google" id="ProtNLM"/>
    </source>
</evidence>
<sequence>MGAGGSALGTAQNLQDLQQRLMSSGHERPEGERCPICFLLIEFAVNEHSKINVCCMKRLCNGCDLAARQRGLRGCPFCRTPHPHDDASTLVMVQKRVDKGDADAISFLGRKYFGGKLGLTKDVSRAIELWTVAAELGSLDAHDLLGHTYYTGDGVEEDKPRGIRHWQQAAVQGHALSRHNLDVVEHKNGNYDLAVQHRMISAKMGDQGSLNGTKDMFKRGHATKAQYAEALMGYRDAVEEMKSPQREEAKRIGV</sequence>
<comment type="caution">
    <text evidence="2">The sequence shown here is derived from an EMBL/GenBank/DDBJ whole genome shotgun (WGS) entry which is preliminary data.</text>
</comment>
<dbReference type="EMBL" id="AGNL01050685">
    <property type="protein sequence ID" value="EJK43754.1"/>
    <property type="molecule type" value="Genomic_DNA"/>
</dbReference>